<dbReference type="InterPro" id="IPR012340">
    <property type="entry name" value="NA-bd_OB-fold"/>
</dbReference>
<gene>
    <name evidence="5" type="primary">rpsQ</name>
    <name evidence="5" type="ORF">NARRFE1_01650</name>
</gene>
<dbReference type="GO" id="GO:0003735">
    <property type="term" value="F:structural constituent of ribosome"/>
    <property type="evidence" value="ECO:0007669"/>
    <property type="project" value="InterPro"/>
</dbReference>
<keyword evidence="6" id="KW-1185">Reference proteome</keyword>
<accession>A0A2Z5T3X8</accession>
<evidence type="ECO:0000256" key="1">
    <source>
        <dbReference type="ARBA" id="ARBA00010254"/>
    </source>
</evidence>
<proteinExistence type="inferred from homology"/>
<dbReference type="Gene3D" id="2.40.50.140">
    <property type="entry name" value="Nucleic acid-binding proteins"/>
    <property type="match status" value="1"/>
</dbReference>
<keyword evidence="3" id="KW-0687">Ribonucleoprotein</keyword>
<dbReference type="Proteomes" id="UP000289537">
    <property type="component" value="Chromosome"/>
</dbReference>
<evidence type="ECO:0000313" key="5">
    <source>
        <dbReference type="EMBL" id="BBA85100.1"/>
    </source>
</evidence>
<evidence type="ECO:0000313" key="6">
    <source>
        <dbReference type="Proteomes" id="UP000289537"/>
    </source>
</evidence>
<comment type="similarity">
    <text evidence="1">Belongs to the universal ribosomal protein uS17 family.</text>
</comment>
<dbReference type="KEGG" id="eor:NARRFE1_01650"/>
<dbReference type="SUPFAM" id="SSF50249">
    <property type="entry name" value="Nucleic acid-binding proteins"/>
    <property type="match status" value="1"/>
</dbReference>
<evidence type="ECO:0000256" key="4">
    <source>
        <dbReference type="ARBA" id="ARBA00035311"/>
    </source>
</evidence>
<dbReference type="GO" id="GO:0006412">
    <property type="term" value="P:translation"/>
    <property type="evidence" value="ECO:0007669"/>
    <property type="project" value="InterPro"/>
</dbReference>
<dbReference type="GO" id="GO:1990904">
    <property type="term" value="C:ribonucleoprotein complex"/>
    <property type="evidence" value="ECO:0007669"/>
    <property type="project" value="UniProtKB-KW"/>
</dbReference>
<dbReference type="Pfam" id="PF00366">
    <property type="entry name" value="Ribosomal_S17"/>
    <property type="match status" value="1"/>
</dbReference>
<protein>
    <recommendedName>
        <fullName evidence="4">30S ribosomal protein S17</fullName>
    </recommendedName>
</protein>
<evidence type="ECO:0000256" key="3">
    <source>
        <dbReference type="ARBA" id="ARBA00023274"/>
    </source>
</evidence>
<dbReference type="EMBL" id="AP018161">
    <property type="protein sequence ID" value="BBA85100.1"/>
    <property type="molecule type" value="Genomic_DNA"/>
</dbReference>
<evidence type="ECO:0000256" key="2">
    <source>
        <dbReference type="ARBA" id="ARBA00022980"/>
    </source>
</evidence>
<name>A0A2Z5T3X8_9GAMM</name>
<dbReference type="GO" id="GO:0005840">
    <property type="term" value="C:ribosome"/>
    <property type="evidence" value="ECO:0007669"/>
    <property type="project" value="UniProtKB-KW"/>
</dbReference>
<reference evidence="5 6" key="1">
    <citation type="journal article" date="2017" name="Proc. Natl. Acad. Sci. U.S.A.">
        <title>Small genome symbiont underlies cuticle hardness in beetles.</title>
        <authorList>
            <person name="Anbutsu H."/>
            <person name="Moriyama M."/>
            <person name="Nikoh N."/>
            <person name="Hosokawa T."/>
            <person name="Futahashi R."/>
            <person name="Tanahashi M."/>
            <person name="Meng X.Y."/>
            <person name="Kuriwada T."/>
            <person name="Mori N."/>
            <person name="Oshima K."/>
            <person name="Hattori M."/>
            <person name="Fujie M."/>
            <person name="Satoh N."/>
            <person name="Maeda T."/>
            <person name="Shigenobu S."/>
            <person name="Koga R."/>
            <person name="Fukatsu T."/>
        </authorList>
    </citation>
    <scope>NUCLEOTIDE SEQUENCE [LARGE SCALE GENOMIC DNA]</scope>
    <source>
        <strain evidence="5">NARRFE1</strain>
    </source>
</reference>
<dbReference type="AlphaFoldDB" id="A0A2Z5T3X8"/>
<keyword evidence="2 5" id="KW-0689">Ribosomal protein</keyword>
<dbReference type="InterPro" id="IPR000266">
    <property type="entry name" value="Ribosomal_uS17"/>
</dbReference>
<organism evidence="5 6">
    <name type="scientific">endosymbiont of Rhynchophorus ferrugineus</name>
    <dbReference type="NCBI Taxonomy" id="1972133"/>
    <lineage>
        <taxon>Bacteria</taxon>
        <taxon>Pseudomonadati</taxon>
        <taxon>Pseudomonadota</taxon>
        <taxon>Gammaproteobacteria</taxon>
        <taxon>Candidatus Nardonella</taxon>
    </lineage>
</organism>
<sequence length="64" mass="7741">MNKSLMCIKIFYKKNNIYKKKIKKSIKIIVHDKNDLCNVGDYIYIKKCKNISKKKSWIFVKKKI</sequence>